<dbReference type="PANTHER" id="PTHR14379:SF51">
    <property type="entry name" value="NYN DOMAIN-CONTAINING PROTEIN"/>
    <property type="match status" value="1"/>
</dbReference>
<dbReference type="RefSeq" id="XP_056845694.1">
    <property type="nucleotide sequence ID" value="XM_056989714.1"/>
</dbReference>
<accession>A0A9W3C2H5</accession>
<dbReference type="RefSeq" id="XP_056845693.1">
    <property type="nucleotide sequence ID" value="XM_056989713.1"/>
</dbReference>
<dbReference type="KEGG" id="rsz:108812679"/>
<reference evidence="2 3" key="2">
    <citation type="submission" date="2025-04" db="UniProtKB">
        <authorList>
            <consortium name="RefSeq"/>
        </authorList>
    </citation>
    <scope>IDENTIFICATION</scope>
    <source>
        <tissue evidence="2 3">Leaf</tissue>
    </source>
</reference>
<dbReference type="InterPro" id="IPR024768">
    <property type="entry name" value="Marf1"/>
</dbReference>
<sequence length="379" mass="43148">MLKLKSKVTYYASDTLFFWNMDHFPVPRSKDLTSVRKNIIEALGRLGFVKPPFICVDCKKLNVEYVHDALLVSTGRIFYGPKLTQAYHKLKAEPSLDLTLYMLILEAGYPGAAVAVIVKPFSVTSELRRVLSCLKARGHTVLLVEPPPYVEFDFGVDSLIDNARFLGEEKPIMPLLSSENAKELAACFARPWTVEYLATDSDEEDDVDEEVEESRTVIFWDAIDSPFPISLSPDQIFEKVKSALIGRAYSDNITIRAYREVEAFEKFARMPLDSRINFFHGDDEASRRIRMLNDMYLLSREAPLKNNVGSLILVSDHFFDDPYYMEMFEDMKDSGYSLVLVIPSEHSNISESADKWPGSLLFDGARYFGGPERRVLKVI</sequence>
<dbReference type="GO" id="GO:0005777">
    <property type="term" value="C:peroxisome"/>
    <property type="evidence" value="ECO:0007669"/>
    <property type="project" value="InterPro"/>
</dbReference>
<evidence type="ECO:0000313" key="1">
    <source>
        <dbReference type="Proteomes" id="UP000504610"/>
    </source>
</evidence>
<protein>
    <submittedName>
        <fullName evidence="2 3">Uncharacterized protein LOC108812679</fullName>
    </submittedName>
</protein>
<evidence type="ECO:0000313" key="3">
    <source>
        <dbReference type="RefSeq" id="XP_056845694.1"/>
    </source>
</evidence>
<organism evidence="1 3">
    <name type="scientific">Raphanus sativus</name>
    <name type="common">Radish</name>
    <name type="synonym">Raphanus raphanistrum var. sativus</name>
    <dbReference type="NCBI Taxonomy" id="3726"/>
    <lineage>
        <taxon>Eukaryota</taxon>
        <taxon>Viridiplantae</taxon>
        <taxon>Streptophyta</taxon>
        <taxon>Embryophyta</taxon>
        <taxon>Tracheophyta</taxon>
        <taxon>Spermatophyta</taxon>
        <taxon>Magnoliopsida</taxon>
        <taxon>eudicotyledons</taxon>
        <taxon>Gunneridae</taxon>
        <taxon>Pentapetalae</taxon>
        <taxon>rosids</taxon>
        <taxon>malvids</taxon>
        <taxon>Brassicales</taxon>
        <taxon>Brassicaceae</taxon>
        <taxon>Brassiceae</taxon>
        <taxon>Raphanus</taxon>
    </lineage>
</organism>
<keyword evidence="1" id="KW-1185">Reference proteome</keyword>
<reference evidence="1" key="1">
    <citation type="journal article" date="2019" name="Database">
        <title>The radish genome database (RadishGD): an integrated information resource for radish genomics.</title>
        <authorList>
            <person name="Yu H.J."/>
            <person name="Baek S."/>
            <person name="Lee Y.J."/>
            <person name="Cho A."/>
            <person name="Mun J.H."/>
        </authorList>
    </citation>
    <scope>NUCLEOTIDE SEQUENCE [LARGE SCALE GENOMIC DNA]</scope>
    <source>
        <strain evidence="1">cv. WK10039</strain>
    </source>
</reference>
<name>A0A9W3C2H5_RAPSA</name>
<gene>
    <name evidence="2 3" type="primary">LOC108812679</name>
</gene>
<dbReference type="PANTHER" id="PTHR14379">
    <property type="entry name" value="LIMKAIN B LKAP"/>
    <property type="match status" value="1"/>
</dbReference>
<proteinExistence type="predicted"/>
<dbReference type="GO" id="GO:0010468">
    <property type="term" value="P:regulation of gene expression"/>
    <property type="evidence" value="ECO:0007669"/>
    <property type="project" value="InterPro"/>
</dbReference>
<evidence type="ECO:0000313" key="2">
    <source>
        <dbReference type="RefSeq" id="XP_056845693.1"/>
    </source>
</evidence>
<dbReference type="GeneID" id="108812679"/>
<dbReference type="AlphaFoldDB" id="A0A9W3C2H5"/>
<dbReference type="Proteomes" id="UP000504610">
    <property type="component" value="Chromosome 6"/>
</dbReference>